<feature type="domain" description="DUF1156" evidence="4">
    <location>
        <begin position="12"/>
        <end position="62"/>
    </location>
</feature>
<dbReference type="Pfam" id="PF06634">
    <property type="entry name" value="DUF1156"/>
    <property type="match status" value="1"/>
</dbReference>
<dbReference type="AlphaFoldDB" id="A0A1H0MQQ2"/>
<evidence type="ECO:0000259" key="4">
    <source>
        <dbReference type="Pfam" id="PF06634"/>
    </source>
</evidence>
<dbReference type="InterPro" id="IPR002295">
    <property type="entry name" value="N4/N6-MTase_EcoPI_Mod-like"/>
</dbReference>
<keyword evidence="3" id="KW-0949">S-adenosyl-L-methionine</keyword>
<dbReference type="Gene3D" id="3.40.50.150">
    <property type="entry name" value="Vaccinia Virus protein VP39"/>
    <property type="match status" value="1"/>
</dbReference>
<dbReference type="Proteomes" id="UP000182412">
    <property type="component" value="Unassembled WGS sequence"/>
</dbReference>
<evidence type="ECO:0000256" key="3">
    <source>
        <dbReference type="ARBA" id="ARBA00022691"/>
    </source>
</evidence>
<accession>A0A1H0MQQ2</accession>
<dbReference type="RefSeq" id="WP_074570876.1">
    <property type="nucleotide sequence ID" value="NZ_FNJQ01000002.1"/>
</dbReference>
<keyword evidence="2" id="KW-0808">Transferase</keyword>
<evidence type="ECO:0000313" key="6">
    <source>
        <dbReference type="Proteomes" id="UP000182412"/>
    </source>
</evidence>
<proteinExistence type="predicted"/>
<dbReference type="EMBL" id="FNJQ01000002">
    <property type="protein sequence ID" value="SDO82674.1"/>
    <property type="molecule type" value="Genomic_DNA"/>
</dbReference>
<keyword evidence="1 5" id="KW-0489">Methyltransferase</keyword>
<evidence type="ECO:0000313" key="5">
    <source>
        <dbReference type="EMBL" id="SDO82674.1"/>
    </source>
</evidence>
<gene>
    <name evidence="5" type="ORF">SAMN05216366_1025</name>
</gene>
<evidence type="ECO:0000256" key="2">
    <source>
        <dbReference type="ARBA" id="ARBA00022679"/>
    </source>
</evidence>
<dbReference type="SUPFAM" id="SSF53335">
    <property type="entry name" value="S-adenosyl-L-methionine-dependent methyltransferases"/>
    <property type="match status" value="2"/>
</dbReference>
<dbReference type="PRINTS" id="PR00506">
    <property type="entry name" value="D21N6MTFRASE"/>
</dbReference>
<protein>
    <submittedName>
        <fullName evidence="5">Adenine-specific DNA methylase, contains a Zn-ribbon domain</fullName>
    </submittedName>
</protein>
<dbReference type="GO" id="GO:0003677">
    <property type="term" value="F:DNA binding"/>
    <property type="evidence" value="ECO:0007669"/>
    <property type="project" value="InterPro"/>
</dbReference>
<dbReference type="InterPro" id="IPR009537">
    <property type="entry name" value="DUF1156"/>
</dbReference>
<reference evidence="5 6" key="1">
    <citation type="submission" date="2016-10" db="EMBL/GenBank/DDBJ databases">
        <authorList>
            <person name="de Groot N.N."/>
        </authorList>
    </citation>
    <scope>NUCLEOTIDE SEQUENCE [LARGE SCALE GENOMIC DNA]</scope>
    <source>
        <strain evidence="5 6">S137</strain>
    </source>
</reference>
<dbReference type="OrthoDB" id="9800801at2"/>
<sequence length="1040" mass="117405">MEYQQKLIEGKFPCQQVGAETNRELAVGKQPPVQRLHVWWARRPLTPSRAAVLGSILPADTNPEVFLKDLGIVKKQAVIGNKRWTLVGKNLELIERDGNSEYILVTEKLTKAIAKENRRRDIVREKLFKVAMDNPLLRRDETYKKWLEDVENLTLNMLATSYDVKTVAANPAATNERLNLASSQVVRESLGNEIRLDDEDRYGYSRAYSTYVEPLADNDICILDPTAGGGSIPFEALRLGGKVIANDLNPVATGIQYATLRYPSIYGMELLPYLEKYGDILCNKVRKEIGDFFKNPVDSQNDAYLYCREITCPHCGERAPLLNSFALAKKKDGWMVVPKIEGITGHKKVRFVPVRLVNGKGPNGENPEEGTVKKGTGRCLHCGQAIDSEEIKRQARGESDYGTWQDKLYCVVGVRLQPKKDKAGNIMRYASGAHKGEIRTEKVTFFREPTEADFAALQRAEEKLKENWNRWEDMDLIPTEKIPEMNDNRPRIYGMERWCDMFTARQLLGHLTAMETLRDMSREILAVEGQNKGTAIVHYLQYMIDKCLDYNSRQTRWEYTRSVVKGTFGRHDFSLKWTFGELIYGGENSGLAWGKSQVLDAYKGICGLLEGSKAKPAEVLHGSAANLSVEDKTVDIICVDPPYYNNVQYAELSDYFYVWQKRTFGELYPDIFNRRLTNKRDEAVANPVRDGSAKEANAVYEQRMGEIFAECRRVLKDDGILTMMFTHKTQDAWETLTRSLVLNGWNIASTFPVESEGSNSMHQKDMAAAATSIFIACRKRDMTEREPAIWTGFGGTGVRQLIHKAVEQSLQEFAVLKLNAVDEMVASYGSALKVLSEHWPVMDGDELVSPTTAMREASTVVAQYQMSRISGGQMSINDLKPEAGIALTMLGIYGTGSFAYDDALSLSKSLNIRLENKVGGYHEEDAMIGINDESGSRSRRDDEEEGYYAPVVKKGSKLRLVLPEERNHRRLANPQQEWDIVQGMIMAYREGDIPVARAYLQKHGAGSENKLFNILQIWADNCGSEDLRKETQRLIFGLKA</sequence>
<organism evidence="5 6">
    <name type="scientific">Selenomonas ruminantium</name>
    <dbReference type="NCBI Taxonomy" id="971"/>
    <lineage>
        <taxon>Bacteria</taxon>
        <taxon>Bacillati</taxon>
        <taxon>Bacillota</taxon>
        <taxon>Negativicutes</taxon>
        <taxon>Selenomonadales</taxon>
        <taxon>Selenomonadaceae</taxon>
        <taxon>Selenomonas</taxon>
    </lineage>
</organism>
<dbReference type="InterPro" id="IPR029063">
    <property type="entry name" value="SAM-dependent_MTases_sf"/>
</dbReference>
<dbReference type="GO" id="GO:0008170">
    <property type="term" value="F:N-methyltransferase activity"/>
    <property type="evidence" value="ECO:0007669"/>
    <property type="project" value="InterPro"/>
</dbReference>
<dbReference type="GO" id="GO:0032259">
    <property type="term" value="P:methylation"/>
    <property type="evidence" value="ECO:0007669"/>
    <property type="project" value="UniProtKB-KW"/>
</dbReference>
<evidence type="ECO:0000256" key="1">
    <source>
        <dbReference type="ARBA" id="ARBA00022603"/>
    </source>
</evidence>
<name>A0A1H0MQQ2_SELRU</name>